<proteinExistence type="inferred from homology"/>
<dbReference type="Proteomes" id="UP000321571">
    <property type="component" value="Unassembled WGS sequence"/>
</dbReference>
<evidence type="ECO:0000256" key="4">
    <source>
        <dbReference type="ARBA" id="ARBA00022692"/>
    </source>
</evidence>
<dbReference type="RefSeq" id="WP_147684795.1">
    <property type="nucleotide sequence ID" value="NZ_VDUX01000002.1"/>
</dbReference>
<dbReference type="PANTHER" id="PTHR30576:SF10">
    <property type="entry name" value="SLL5057 PROTEIN"/>
    <property type="match status" value="1"/>
</dbReference>
<evidence type="ECO:0000256" key="6">
    <source>
        <dbReference type="ARBA" id="ARBA00023136"/>
    </source>
</evidence>
<evidence type="ECO:0000313" key="9">
    <source>
        <dbReference type="EMBL" id="TXL62274.1"/>
    </source>
</evidence>
<dbReference type="OrthoDB" id="9808602at2"/>
<keyword evidence="3 9" id="KW-0808">Transferase</keyword>
<feature type="transmembrane region" description="Helical" evidence="7">
    <location>
        <begin position="290"/>
        <end position="310"/>
    </location>
</feature>
<dbReference type="Pfam" id="PF13727">
    <property type="entry name" value="CoA_binding_3"/>
    <property type="match status" value="1"/>
</dbReference>
<keyword evidence="4 7" id="KW-0812">Transmembrane</keyword>
<keyword evidence="6 7" id="KW-0472">Membrane</keyword>
<keyword evidence="10" id="KW-1185">Reference proteome</keyword>
<dbReference type="PANTHER" id="PTHR30576">
    <property type="entry name" value="COLANIC BIOSYNTHESIS UDP-GLUCOSE LIPID CARRIER TRANSFERASE"/>
    <property type="match status" value="1"/>
</dbReference>
<accession>A0A5C8NK92</accession>
<evidence type="ECO:0000256" key="5">
    <source>
        <dbReference type="ARBA" id="ARBA00022989"/>
    </source>
</evidence>
<comment type="subcellular location">
    <subcellularLocation>
        <location evidence="1">Membrane</location>
        <topology evidence="1">Multi-pass membrane protein</topology>
    </subcellularLocation>
</comment>
<dbReference type="EMBL" id="VDUX01000002">
    <property type="protein sequence ID" value="TXL62274.1"/>
    <property type="molecule type" value="Genomic_DNA"/>
</dbReference>
<dbReference type="Pfam" id="PF02397">
    <property type="entry name" value="Bac_transf"/>
    <property type="match status" value="1"/>
</dbReference>
<protein>
    <submittedName>
        <fullName evidence="9">Sugar transferase</fullName>
    </submittedName>
</protein>
<gene>
    <name evidence="9" type="ORF">FHP06_06145</name>
</gene>
<evidence type="ECO:0000256" key="7">
    <source>
        <dbReference type="SAM" id="Phobius"/>
    </source>
</evidence>
<sequence>MTVGRSVWERRLTRSILLTDFIVLALAIGLAHVLRYRTLSAPDVDDFGYRVFSVVLFGAWMVALVTFRTHEPKVLDAGSRQYQAVARASFAVFGWLAIATLMFKWNPSRGFIIMAFAFGISILFIERRLWRTWVNRSRRQGRYLSKVLVIGGVRSAKTMTLRFSEDAGSGFRVAGVWVPDRVAAPDERFHVADTAVPVMGTESDLGQALGCDSVDTVVVTDTEHLGHDGMRELAWALEDRDVNLLVAPNVVDVAGPRIHLEAHGNMPLIYLSGPSYSRARTVRRALFDRTFAALVLLASSPVWLAAMLAIKLTSRGPVFYRSERIGTHGVPFQMLKLRTMVHGADQQREELEHHNEGAGPLFKLRDDPRVTKVGRILRRYSIDEIPQFFNVLRGDMSVVGPRPPLRAEVDLYDEHTHRRLLVKQGVTGLWQVSGRSDLSWEDSVRLDLDYVENWTMLRDIQIIIRTARAVLASKGAY</sequence>
<dbReference type="GO" id="GO:0016780">
    <property type="term" value="F:phosphotransferase activity, for other substituted phosphate groups"/>
    <property type="evidence" value="ECO:0007669"/>
    <property type="project" value="TreeGrafter"/>
</dbReference>
<reference evidence="9 10" key="1">
    <citation type="submission" date="2019-06" db="EMBL/GenBank/DDBJ databases">
        <title>Aeromicrobium sp. nov., isolated from a maize field.</title>
        <authorList>
            <person name="Lin S.-Y."/>
            <person name="Tsai C.-F."/>
            <person name="Young C.-C."/>
        </authorList>
    </citation>
    <scope>NUCLEOTIDE SEQUENCE [LARGE SCALE GENOMIC DNA]</scope>
    <source>
        <strain evidence="9 10">CC-CFT486</strain>
    </source>
</reference>
<feature type="domain" description="Bacterial sugar transferase" evidence="8">
    <location>
        <begin position="285"/>
        <end position="471"/>
    </location>
</feature>
<dbReference type="NCBIfam" id="TIGR03025">
    <property type="entry name" value="EPS_sugtrans"/>
    <property type="match status" value="1"/>
</dbReference>
<keyword evidence="5 7" id="KW-1133">Transmembrane helix</keyword>
<dbReference type="InterPro" id="IPR017475">
    <property type="entry name" value="EPS_sugar_tfrase"/>
</dbReference>
<feature type="transmembrane region" description="Helical" evidence="7">
    <location>
        <begin position="47"/>
        <end position="67"/>
    </location>
</feature>
<feature type="transmembrane region" description="Helical" evidence="7">
    <location>
        <begin position="111"/>
        <end position="130"/>
    </location>
</feature>
<feature type="transmembrane region" description="Helical" evidence="7">
    <location>
        <begin position="12"/>
        <end position="35"/>
    </location>
</feature>
<feature type="transmembrane region" description="Helical" evidence="7">
    <location>
        <begin position="88"/>
        <end position="105"/>
    </location>
</feature>
<evidence type="ECO:0000313" key="10">
    <source>
        <dbReference type="Proteomes" id="UP000321571"/>
    </source>
</evidence>
<dbReference type="AlphaFoldDB" id="A0A5C8NK92"/>
<organism evidence="9 10">
    <name type="scientific">Aeromicrobium terrae</name>
    <dbReference type="NCBI Taxonomy" id="2498846"/>
    <lineage>
        <taxon>Bacteria</taxon>
        <taxon>Bacillati</taxon>
        <taxon>Actinomycetota</taxon>
        <taxon>Actinomycetes</taxon>
        <taxon>Propionibacteriales</taxon>
        <taxon>Nocardioidaceae</taxon>
        <taxon>Aeromicrobium</taxon>
    </lineage>
</organism>
<name>A0A5C8NK92_9ACTN</name>
<evidence type="ECO:0000256" key="2">
    <source>
        <dbReference type="ARBA" id="ARBA00006464"/>
    </source>
</evidence>
<dbReference type="InterPro" id="IPR003362">
    <property type="entry name" value="Bact_transf"/>
</dbReference>
<evidence type="ECO:0000259" key="8">
    <source>
        <dbReference type="Pfam" id="PF02397"/>
    </source>
</evidence>
<evidence type="ECO:0000256" key="1">
    <source>
        <dbReference type="ARBA" id="ARBA00004141"/>
    </source>
</evidence>
<evidence type="ECO:0000256" key="3">
    <source>
        <dbReference type="ARBA" id="ARBA00022679"/>
    </source>
</evidence>
<comment type="similarity">
    <text evidence="2">Belongs to the bacterial sugar transferase family.</text>
</comment>
<dbReference type="GO" id="GO:0016020">
    <property type="term" value="C:membrane"/>
    <property type="evidence" value="ECO:0007669"/>
    <property type="project" value="UniProtKB-SubCell"/>
</dbReference>
<comment type="caution">
    <text evidence="9">The sequence shown here is derived from an EMBL/GenBank/DDBJ whole genome shotgun (WGS) entry which is preliminary data.</text>
</comment>